<evidence type="ECO:0000256" key="1">
    <source>
        <dbReference type="ARBA" id="ARBA00022448"/>
    </source>
</evidence>
<evidence type="ECO:0000259" key="8">
    <source>
        <dbReference type="PROSITE" id="PS50893"/>
    </source>
</evidence>
<dbReference type="EMBL" id="FNND01000004">
    <property type="protein sequence ID" value="SDW78007.1"/>
    <property type="molecule type" value="Genomic_DNA"/>
</dbReference>
<keyword evidence="3" id="KW-0997">Cell inner membrane</keyword>
<keyword evidence="4" id="KW-0547">Nucleotide-binding</keyword>
<dbReference type="InterPro" id="IPR027417">
    <property type="entry name" value="P-loop_NTPase"/>
</dbReference>
<evidence type="ECO:0000256" key="5">
    <source>
        <dbReference type="ARBA" id="ARBA00022840"/>
    </source>
</evidence>
<evidence type="ECO:0000313" key="9">
    <source>
        <dbReference type="EMBL" id="SDW78007.1"/>
    </source>
</evidence>
<accession>A0A1H2WBU0</accession>
<evidence type="ECO:0000313" key="10">
    <source>
        <dbReference type="Proteomes" id="UP000182771"/>
    </source>
</evidence>
<dbReference type="InterPro" id="IPR003593">
    <property type="entry name" value="AAA+_ATPase"/>
</dbReference>
<dbReference type="PROSITE" id="PS50893">
    <property type="entry name" value="ABC_TRANSPORTER_2"/>
    <property type="match status" value="1"/>
</dbReference>
<dbReference type="Proteomes" id="UP000182771">
    <property type="component" value="Unassembled WGS sequence"/>
</dbReference>
<keyword evidence="1" id="KW-0813">Transport</keyword>
<organism evidence="9 10">
    <name type="scientific">Capnocytophaga granulosa</name>
    <dbReference type="NCBI Taxonomy" id="45242"/>
    <lineage>
        <taxon>Bacteria</taxon>
        <taxon>Pseudomonadati</taxon>
        <taxon>Bacteroidota</taxon>
        <taxon>Flavobacteriia</taxon>
        <taxon>Flavobacteriales</taxon>
        <taxon>Flavobacteriaceae</taxon>
        <taxon>Capnocytophaga</taxon>
    </lineage>
</organism>
<evidence type="ECO:0000256" key="7">
    <source>
        <dbReference type="ARBA" id="ARBA00023136"/>
    </source>
</evidence>
<dbReference type="Pfam" id="PF00005">
    <property type="entry name" value="ABC_tran"/>
    <property type="match status" value="1"/>
</dbReference>
<dbReference type="RefSeq" id="WP_016420678.1">
    <property type="nucleotide sequence ID" value="NZ_FNND01000004.1"/>
</dbReference>
<feature type="domain" description="ABC transporter" evidence="8">
    <location>
        <begin position="2"/>
        <end position="234"/>
    </location>
</feature>
<gene>
    <name evidence="9" type="ORF">SAMN05444420_10436</name>
</gene>
<sequence>MLIVENLSYTYTDTKVLDSIHFSLAPGEVLSIVGASGSGKSTLLKAIYGLFDLEQGKISWRGTPVLGLSHNLVPGFAKMKYLAQDFGLMPYMTVEENVGKYLSNLDLRKKRARVQELLEMTLMQDYAKVKPVLLSGGQQQRVGLAQALAQAPEVLLLDEPFSQTDSFLKNNIRQNLFAFVKAHQITTLVATHESQESLGFSDRIMILREGKQLLIDTPERVYYSQNEYVASLFDLVNKVQVAGQWRLYYPHQLRVVAQSPWQATVEGCYFQGAYYLLVCRTVEGRVYVKHTEKIEKEKKVCLKIES</sequence>
<dbReference type="GO" id="GO:0016887">
    <property type="term" value="F:ATP hydrolysis activity"/>
    <property type="evidence" value="ECO:0007669"/>
    <property type="project" value="InterPro"/>
</dbReference>
<dbReference type="SUPFAM" id="SSF52540">
    <property type="entry name" value="P-loop containing nucleoside triphosphate hydrolases"/>
    <property type="match status" value="1"/>
</dbReference>
<dbReference type="InterPro" id="IPR003439">
    <property type="entry name" value="ABC_transporter-like_ATP-bd"/>
</dbReference>
<dbReference type="PROSITE" id="PS00211">
    <property type="entry name" value="ABC_TRANSPORTER_1"/>
    <property type="match status" value="1"/>
</dbReference>
<protein>
    <submittedName>
        <fullName evidence="9">ABC-type Fe3+/spermidine/putrescine transport systems, ATPase components</fullName>
    </submittedName>
</protein>
<evidence type="ECO:0000256" key="3">
    <source>
        <dbReference type="ARBA" id="ARBA00022519"/>
    </source>
</evidence>
<dbReference type="GO" id="GO:0005524">
    <property type="term" value="F:ATP binding"/>
    <property type="evidence" value="ECO:0007669"/>
    <property type="project" value="UniProtKB-KW"/>
</dbReference>
<dbReference type="PANTHER" id="PTHR42781">
    <property type="entry name" value="SPERMIDINE/PUTRESCINE IMPORT ATP-BINDING PROTEIN POTA"/>
    <property type="match status" value="1"/>
</dbReference>
<dbReference type="SMART" id="SM00382">
    <property type="entry name" value="AAA"/>
    <property type="match status" value="1"/>
</dbReference>
<keyword evidence="6" id="KW-1278">Translocase</keyword>
<dbReference type="InterPro" id="IPR050093">
    <property type="entry name" value="ABC_SmlMolc_Importer"/>
</dbReference>
<evidence type="ECO:0000256" key="6">
    <source>
        <dbReference type="ARBA" id="ARBA00022967"/>
    </source>
</evidence>
<keyword evidence="2" id="KW-1003">Cell membrane</keyword>
<dbReference type="PANTHER" id="PTHR42781:SF5">
    <property type="entry name" value="PUTRESCINE TRANSPORT ATP-BINDING PROTEIN POTG"/>
    <property type="match status" value="1"/>
</dbReference>
<name>A0A1H2WBU0_9FLAO</name>
<evidence type="ECO:0000256" key="2">
    <source>
        <dbReference type="ARBA" id="ARBA00022475"/>
    </source>
</evidence>
<dbReference type="InterPro" id="IPR017871">
    <property type="entry name" value="ABC_transporter-like_CS"/>
</dbReference>
<proteinExistence type="predicted"/>
<keyword evidence="10" id="KW-1185">Reference proteome</keyword>
<keyword evidence="5" id="KW-0067">ATP-binding</keyword>
<dbReference type="GeneID" id="85017443"/>
<keyword evidence="7" id="KW-0472">Membrane</keyword>
<evidence type="ECO:0000256" key="4">
    <source>
        <dbReference type="ARBA" id="ARBA00022741"/>
    </source>
</evidence>
<dbReference type="Gene3D" id="3.40.50.300">
    <property type="entry name" value="P-loop containing nucleotide triphosphate hydrolases"/>
    <property type="match status" value="1"/>
</dbReference>
<comment type="caution">
    <text evidence="9">The sequence shown here is derived from an EMBL/GenBank/DDBJ whole genome shotgun (WGS) entry which is preliminary data.</text>
</comment>
<dbReference type="OrthoDB" id="9802264at2"/>
<reference evidence="9 10" key="1">
    <citation type="submission" date="2016-10" db="EMBL/GenBank/DDBJ databases">
        <authorList>
            <person name="Varghese N."/>
            <person name="Submissions S."/>
        </authorList>
    </citation>
    <scope>NUCLEOTIDE SEQUENCE [LARGE SCALE GENOMIC DNA]</scope>
    <source>
        <strain evidence="9 10">DSM 11449</strain>
    </source>
</reference>
<dbReference type="AlphaFoldDB" id="A0A1H2WBU0"/>